<comment type="caution">
    <text evidence="1">The sequence shown here is derived from an EMBL/GenBank/DDBJ whole genome shotgun (WGS) entry which is preliminary data.</text>
</comment>
<sequence>MNSAQTHCHGRAYVDDPETALIRQMIEHPHTINKESLSKLHYVYHGLICRSQIVITANGMLALHEPIKSTDDSISLQLVPRLSLQSHWRKLQYDLVHKCGACQLSNATLCKSSELVYNFPTTAPTSGMHIDCYTAGHIRKFNNVTCYIVGACNMTAFGLLEGIMEPNSSTFAAADSKFHATFRDIAWLLKLNTHTLSCVNHDPMLVKCIGRYLNKSLKIFNSEHNYSTGSHLELITCPKLVNGFARRQAIILEASHKIGRILIDRHHTYYHEFLNSLRPDSKLFEPGDYVFAWRMVQSSAKHIRGNLNLPVLALGSFSAGSKAPVTSVNTRSLRRLINFMLLISVPFHQNLFHLPLSNGPDHRFCQIHRPLRDDAYKAAGLEGFLPYKPFQPFHKVRFADDHILSEPDIDTLINNVHPFSPSHTISFVATPPSSSQLAVSIINSTSSLFFISWHLPSIPHCEWHLVCVDLPSSLSFNPHCLTDGCYLDKLQHPRNQRWWLEYHAASTVACLYQGDYRILRPDSYAPIYVKELNLHPHCQWVNLLNHGTYVHGPFKFATINGRKTHDRISLSNWEILSQSSDQYDNDPPDLDHRYFTSIQFLHSYHTVISDPTVHDCFMATHFLLPELPFPVPHGL</sequence>
<proteinExistence type="predicted"/>
<evidence type="ECO:0000313" key="1">
    <source>
        <dbReference type="EMBL" id="KAL3795073.1"/>
    </source>
</evidence>
<accession>A0ABD3Q430</accession>
<dbReference type="AlphaFoldDB" id="A0ABD3Q430"/>
<name>A0ABD3Q430_9STRA</name>
<gene>
    <name evidence="1" type="ORF">HJC23_006394</name>
</gene>
<reference evidence="1 2" key="1">
    <citation type="journal article" date="2020" name="G3 (Bethesda)">
        <title>Improved Reference Genome for Cyclotella cryptica CCMP332, a Model for Cell Wall Morphogenesis, Salinity Adaptation, and Lipid Production in Diatoms (Bacillariophyta).</title>
        <authorList>
            <person name="Roberts W.R."/>
            <person name="Downey K.M."/>
            <person name="Ruck E.C."/>
            <person name="Traller J.C."/>
            <person name="Alverson A.J."/>
        </authorList>
    </citation>
    <scope>NUCLEOTIDE SEQUENCE [LARGE SCALE GENOMIC DNA]</scope>
    <source>
        <strain evidence="1 2">CCMP332</strain>
    </source>
</reference>
<dbReference type="Proteomes" id="UP001516023">
    <property type="component" value="Unassembled WGS sequence"/>
</dbReference>
<organism evidence="1 2">
    <name type="scientific">Cyclotella cryptica</name>
    <dbReference type="NCBI Taxonomy" id="29204"/>
    <lineage>
        <taxon>Eukaryota</taxon>
        <taxon>Sar</taxon>
        <taxon>Stramenopiles</taxon>
        <taxon>Ochrophyta</taxon>
        <taxon>Bacillariophyta</taxon>
        <taxon>Coscinodiscophyceae</taxon>
        <taxon>Thalassiosirophycidae</taxon>
        <taxon>Stephanodiscales</taxon>
        <taxon>Stephanodiscaceae</taxon>
        <taxon>Cyclotella</taxon>
    </lineage>
</organism>
<keyword evidence="2" id="KW-1185">Reference proteome</keyword>
<dbReference type="EMBL" id="JABMIG020000075">
    <property type="protein sequence ID" value="KAL3795073.1"/>
    <property type="molecule type" value="Genomic_DNA"/>
</dbReference>
<evidence type="ECO:0000313" key="2">
    <source>
        <dbReference type="Proteomes" id="UP001516023"/>
    </source>
</evidence>
<protein>
    <submittedName>
        <fullName evidence="1">Uncharacterized protein</fullName>
    </submittedName>
</protein>